<reference evidence="2 3" key="1">
    <citation type="submission" date="2012-11" db="EMBL/GenBank/DDBJ databases">
        <title>Whole genome sequence of Acidisphaera rubrifaciens HS-AP3.</title>
        <authorList>
            <person name="Azuma Y."/>
            <person name="Higashiura N."/>
            <person name="Hirakawa H."/>
            <person name="Matsushita K."/>
        </authorList>
    </citation>
    <scope>NUCLEOTIDE SEQUENCE [LARGE SCALE GENOMIC DNA]</scope>
    <source>
        <strain evidence="2 3">HS-AP3</strain>
    </source>
</reference>
<gene>
    <name evidence="2" type="ORF">Asru_0438_03</name>
</gene>
<dbReference type="PROSITE" id="PS50927">
    <property type="entry name" value="BULB_LECTIN"/>
    <property type="match status" value="1"/>
</dbReference>
<dbReference type="InterPro" id="IPR001480">
    <property type="entry name" value="Bulb-type_lectin_dom"/>
</dbReference>
<dbReference type="EMBL" id="BANB01000438">
    <property type="protein sequence ID" value="GAN77747.1"/>
    <property type="molecule type" value="Genomic_DNA"/>
</dbReference>
<accession>A0A0D6P7W5</accession>
<feature type="domain" description="Bulb-type lectin" evidence="1">
    <location>
        <begin position="898"/>
        <end position="1013"/>
    </location>
</feature>
<sequence>MSATSIELSGSGSSAGGATAAQTLGAIGSDYADLISQGSNAFGAGDAQIFHMSAGDLSLASPQQIGRVINGVTITASMVSLNQTLLDNIAQYCIANSISVCVEAQLNNPQSADWTSQWLLPAEEAGLPITQVEGDNEVELQVSPADYTQQATNQANIVEEITKYYPNIKLGQWEGVGPVANSASWIAAYDNIAKVESLPAINYLVEDTTWYAPWEVPPSVNLSWENSLAALAAQDNLTLTVLLDGSGTDVSGSMWTAQAEADAATLAHNTNANPSSLLLETWWPYPTSVLPTNQDNTVANAALEVRATYSLYQANHITAVGSVTLSTSPQIVVTAGSTSSLLGLINVGWSINDVVHGATAALVLTDESGLLYVEPSGKATVTGSGSNTVTIDGTASDLAATLSSLKLYEAAVGPDLINVQSFNYNGRSSSSEIQVFSTQNSTGFQGQTFAFRSGGAGQFWSSGSATFDSSGKIEQIQYTWNANNVGDTGNYLYTQALSMHSPINEGGVGLVDGIIEAPQAEVAGSAPVNLSSWEPPGAFNPASSTIALQVLSTTEQFNTSTGQLQSSTSRIAPYSDPTIASLGAIADFMSGGGEQTTEYNVQGNPGWMPYWSPALASVTTIDDSAGSVVEQIFKGGTSERWLSIDNVYSPQTGRLWEQIETGPPVGQYVNFPSGILYVTQFNTGDNPNWNYTDWGNAPQMTEVWQDTYLAEVTPQSPVLTGANVTAAYSTSSAITASSLTASFPGYQTIFGGAGTPDINTGAGHAIVYLPAVGPNQTVVSGGGDAIWVGTAPTTIQNVGTATDQLSAAGANMTLVGSAFNLTGGENSITLLGSASLFVGSGSNAVQMQSPQATITVGDNGAVNVTGQSGTINLAGTSASATVTNAPSVFVTGSNALLSGQDGITTWVTGSRDQIVAGGNTTATLAGSSNVLRIGSNGTVWMYGTHDILNASDNTTLDIYGDGNTSVVGNGGNVWEAGTANQITAGDGLTASMVAAGNTLVAGSGANVTIASTAENIYLGGTADVVSSYASTSFQLHANQSVVQSQSGDEVSCVGSHNSVTTGASTQLILVGSDNSLNGGSSNVITLVGDGNQGRIGQGSTIWIVTNNNTIQGDSASTIDSYGDDVSVTGGANSNVWLSGNSDVGTVDTGATCSAVGNSDSVIATAGTASITLYGTADVAQGGGSINAWLVGDGSKGTFGDAATIDLAASYSDVTIGSHSTTWAYGGFSSVTGGDQNIVETYGTSEAVSAGIDSQGWESGASNKMSLGDNSSASVVGNYDSLTIGVASSVVVTGTYDFISAESANIDATQASNTTFRFVGSGDQDEISGFSLSKGDVLDLSGLLGGVDVDSQNVTNFVSLTAIGNNSIIAVGPSANETNIILSNTGSIGLNDLLNGHLVY</sequence>
<dbReference type="Proteomes" id="UP000032680">
    <property type="component" value="Unassembled WGS sequence"/>
</dbReference>
<proteinExistence type="predicted"/>
<keyword evidence="3" id="KW-1185">Reference proteome</keyword>
<evidence type="ECO:0000313" key="2">
    <source>
        <dbReference type="EMBL" id="GAN77747.1"/>
    </source>
</evidence>
<organism evidence="2 3">
    <name type="scientific">Acidisphaera rubrifaciens HS-AP3</name>
    <dbReference type="NCBI Taxonomy" id="1231350"/>
    <lineage>
        <taxon>Bacteria</taxon>
        <taxon>Pseudomonadati</taxon>
        <taxon>Pseudomonadota</taxon>
        <taxon>Alphaproteobacteria</taxon>
        <taxon>Acetobacterales</taxon>
        <taxon>Acetobacteraceae</taxon>
        <taxon>Acidisphaera</taxon>
    </lineage>
</organism>
<comment type="caution">
    <text evidence="2">The sequence shown here is derived from an EMBL/GenBank/DDBJ whole genome shotgun (WGS) entry which is preliminary data.</text>
</comment>
<dbReference type="NCBIfam" id="TIGR03661">
    <property type="entry name" value="T1SS_VCA0849"/>
    <property type="match status" value="1"/>
</dbReference>
<dbReference type="RefSeq" id="WP_148360587.1">
    <property type="nucleotide sequence ID" value="NZ_BANB01000438.1"/>
</dbReference>
<protein>
    <recommendedName>
        <fullName evidence="1">Bulb-type lectin domain-containing protein</fullName>
    </recommendedName>
</protein>
<evidence type="ECO:0000313" key="3">
    <source>
        <dbReference type="Proteomes" id="UP000032680"/>
    </source>
</evidence>
<evidence type="ECO:0000259" key="1">
    <source>
        <dbReference type="PROSITE" id="PS50927"/>
    </source>
</evidence>
<dbReference type="InterPro" id="IPR019960">
    <property type="entry name" value="T1SS_VCA0849"/>
</dbReference>
<name>A0A0D6P7W5_9PROT</name>